<evidence type="ECO:0000313" key="4">
    <source>
        <dbReference type="Proteomes" id="UP001198830"/>
    </source>
</evidence>
<gene>
    <name evidence="3" type="ORF">LL253_04350</name>
</gene>
<keyword evidence="4" id="KW-1185">Reference proteome</keyword>
<organism evidence="3 4">
    <name type="scientific">Sphingobium soli</name>
    <dbReference type="NCBI Taxonomy" id="1591116"/>
    <lineage>
        <taxon>Bacteria</taxon>
        <taxon>Pseudomonadati</taxon>
        <taxon>Pseudomonadota</taxon>
        <taxon>Alphaproteobacteria</taxon>
        <taxon>Sphingomonadales</taxon>
        <taxon>Sphingomonadaceae</taxon>
        <taxon>Sphingobium</taxon>
    </lineage>
</organism>
<feature type="compositionally biased region" description="Basic and acidic residues" evidence="1">
    <location>
        <begin position="24"/>
        <end position="37"/>
    </location>
</feature>
<keyword evidence="2" id="KW-0812">Transmembrane</keyword>
<keyword evidence="2" id="KW-1133">Transmembrane helix</keyword>
<sequence>MADIRAQISRAREAANDAATNASDRIRETSGKARDSAGELINSSREKAGDAYADARDRTQRVATRANQIVQDHPVMAVAGAVAAGALVAWMFPKSRRAMKALPGLATTLGARAVEAAAAARSAASDEADIVTHKAGGVLTKAKAFAAQGADSLRHRADDAYSAASDAASSARENLAAADLSAKASRLADDVTALVVAKVDAISDAVKARLPKS</sequence>
<accession>A0ABS8H0E1</accession>
<name>A0ABS8H0E1_9SPHN</name>
<evidence type="ECO:0000256" key="2">
    <source>
        <dbReference type="SAM" id="Phobius"/>
    </source>
</evidence>
<protein>
    <recommendedName>
        <fullName evidence="5">DUF883 family protein</fullName>
    </recommendedName>
</protein>
<proteinExistence type="predicted"/>
<feature type="region of interest" description="Disordered" evidence="1">
    <location>
        <begin position="1"/>
        <end position="54"/>
    </location>
</feature>
<evidence type="ECO:0008006" key="5">
    <source>
        <dbReference type="Google" id="ProtNLM"/>
    </source>
</evidence>
<feature type="compositionally biased region" description="Basic and acidic residues" evidence="1">
    <location>
        <begin position="44"/>
        <end position="54"/>
    </location>
</feature>
<feature type="transmembrane region" description="Helical" evidence="2">
    <location>
        <begin position="75"/>
        <end position="92"/>
    </location>
</feature>
<evidence type="ECO:0000313" key="3">
    <source>
        <dbReference type="EMBL" id="MCC4231919.1"/>
    </source>
</evidence>
<dbReference type="Proteomes" id="UP001198830">
    <property type="component" value="Unassembled WGS sequence"/>
</dbReference>
<evidence type="ECO:0000256" key="1">
    <source>
        <dbReference type="SAM" id="MobiDB-lite"/>
    </source>
</evidence>
<dbReference type="EMBL" id="JAJGNP010000002">
    <property type="protein sequence ID" value="MCC4231919.1"/>
    <property type="molecule type" value="Genomic_DNA"/>
</dbReference>
<comment type="caution">
    <text evidence="3">The sequence shown here is derived from an EMBL/GenBank/DDBJ whole genome shotgun (WGS) entry which is preliminary data.</text>
</comment>
<reference evidence="3 4" key="1">
    <citation type="submission" date="2021-10" db="EMBL/GenBank/DDBJ databases">
        <title>The diversity and Nitrogen Metabolism of Culturable Nitrate-Utilizing Bacteria Within the Oxygen Minimum Zone of the Changjiang (Yangtze River)Estuary.</title>
        <authorList>
            <person name="Zhang D."/>
            <person name="Zheng J."/>
            <person name="Liu S."/>
            <person name="He W."/>
        </authorList>
    </citation>
    <scope>NUCLEOTIDE SEQUENCE [LARGE SCALE GENOMIC DNA]</scope>
    <source>
        <strain evidence="3 4">FXH275-2</strain>
    </source>
</reference>
<dbReference type="RefSeq" id="WP_228226322.1">
    <property type="nucleotide sequence ID" value="NZ_JAJGNP010000002.1"/>
</dbReference>
<keyword evidence="2" id="KW-0472">Membrane</keyword>